<protein>
    <recommendedName>
        <fullName evidence="1">AAA+ ATPase domain-containing protein</fullName>
    </recommendedName>
</protein>
<dbReference type="OrthoDB" id="10042665at2759"/>
<evidence type="ECO:0000313" key="3">
    <source>
        <dbReference type="Proteomes" id="UP000684084"/>
    </source>
</evidence>
<dbReference type="AlphaFoldDB" id="A0A915ZES3"/>
<dbReference type="VEuPathDB" id="FungiDB:RhiirFUN_016214"/>
<sequence>MGTTKRIPQNNYYYTVPAVPQPQDFNNEKSVKEEELFMCVPSLYGFSFTTKKWGQLYVEFLDEILFDDDAFDQLVMDPIKKDLIFSLVTSKHKGVDLISGKGGGCVFLLHGPPGVGKTLTAEAISEYLHLPLYAVSVGELGISVVKLERKLSEILEVASVWNAVILIDEADIFLERRIKCFDAAFQSRISVALKYNDLNTDAREKVWRTFLDRIEGKNKSQVDIENLKKRPLNGREIKTAVRLAKALTTKDNPDALITTKQLETILDISKSFGEELEIWIQ</sequence>
<feature type="domain" description="AAA+ ATPase" evidence="1">
    <location>
        <begin position="103"/>
        <end position="269"/>
    </location>
</feature>
<dbReference type="EMBL" id="CAGKOT010000032">
    <property type="protein sequence ID" value="CAB5373441.1"/>
    <property type="molecule type" value="Genomic_DNA"/>
</dbReference>
<proteinExistence type="predicted"/>
<name>A0A915ZES3_9GLOM</name>
<dbReference type="Pfam" id="PF23232">
    <property type="entry name" value="AAA_lid_13"/>
    <property type="match status" value="1"/>
</dbReference>
<dbReference type="Proteomes" id="UP000684084">
    <property type="component" value="Unassembled WGS sequence"/>
</dbReference>
<dbReference type="InterPro" id="IPR056599">
    <property type="entry name" value="AAA_lid_fung"/>
</dbReference>
<dbReference type="Pfam" id="PF00004">
    <property type="entry name" value="AAA"/>
    <property type="match status" value="1"/>
</dbReference>
<comment type="caution">
    <text evidence="2">The sequence shown here is derived from an EMBL/GenBank/DDBJ whole genome shotgun (WGS) entry which is preliminary data.</text>
</comment>
<reference evidence="2" key="1">
    <citation type="submission" date="2020-05" db="EMBL/GenBank/DDBJ databases">
        <authorList>
            <person name="Rincon C."/>
            <person name="Sanders R I."/>
            <person name="Robbins C."/>
            <person name="Chaturvedi A."/>
        </authorList>
    </citation>
    <scope>NUCLEOTIDE SEQUENCE</scope>
    <source>
        <strain evidence="2">CHB12</strain>
    </source>
</reference>
<evidence type="ECO:0000259" key="1">
    <source>
        <dbReference type="SMART" id="SM00382"/>
    </source>
</evidence>
<dbReference type="PANTHER" id="PTHR46411">
    <property type="entry name" value="FAMILY ATPASE, PUTATIVE-RELATED"/>
    <property type="match status" value="1"/>
</dbReference>
<dbReference type="SMART" id="SM00382">
    <property type="entry name" value="AAA"/>
    <property type="match status" value="1"/>
</dbReference>
<gene>
    <name evidence="2" type="ORF">CHRIB12_LOCUS13995</name>
</gene>
<dbReference type="InterPro" id="IPR003593">
    <property type="entry name" value="AAA+_ATPase"/>
</dbReference>
<accession>A0A915ZES3</accession>
<dbReference type="GO" id="GO:0005524">
    <property type="term" value="F:ATP binding"/>
    <property type="evidence" value="ECO:0007669"/>
    <property type="project" value="InterPro"/>
</dbReference>
<evidence type="ECO:0000313" key="2">
    <source>
        <dbReference type="EMBL" id="CAB5373441.1"/>
    </source>
</evidence>
<dbReference type="InterPro" id="IPR003959">
    <property type="entry name" value="ATPase_AAA_core"/>
</dbReference>
<organism evidence="2 3">
    <name type="scientific">Rhizophagus irregularis</name>
    <dbReference type="NCBI Taxonomy" id="588596"/>
    <lineage>
        <taxon>Eukaryota</taxon>
        <taxon>Fungi</taxon>
        <taxon>Fungi incertae sedis</taxon>
        <taxon>Mucoromycota</taxon>
        <taxon>Glomeromycotina</taxon>
        <taxon>Glomeromycetes</taxon>
        <taxon>Glomerales</taxon>
        <taxon>Glomeraceae</taxon>
        <taxon>Rhizophagus</taxon>
    </lineage>
</organism>
<dbReference type="PANTHER" id="PTHR46411:SF3">
    <property type="entry name" value="AAA+ ATPASE DOMAIN-CONTAINING PROTEIN"/>
    <property type="match status" value="1"/>
</dbReference>
<dbReference type="GO" id="GO:0016887">
    <property type="term" value="F:ATP hydrolysis activity"/>
    <property type="evidence" value="ECO:0007669"/>
    <property type="project" value="InterPro"/>
</dbReference>